<proteinExistence type="predicted"/>
<keyword evidence="1" id="KW-0472">Membrane</keyword>
<evidence type="ECO:0000313" key="3">
    <source>
        <dbReference type="Proteomes" id="UP000004892"/>
    </source>
</evidence>
<dbReference type="RefSeq" id="WP_009138017.1">
    <property type="nucleotide sequence ID" value="NZ_JH594598.1"/>
</dbReference>
<dbReference type="InterPro" id="IPR046660">
    <property type="entry name" value="DUF6769"/>
</dbReference>
<organism evidence="2 3">
    <name type="scientific">Odoribacter laneus YIT 12061</name>
    <dbReference type="NCBI Taxonomy" id="742817"/>
    <lineage>
        <taxon>Bacteria</taxon>
        <taxon>Pseudomonadati</taxon>
        <taxon>Bacteroidota</taxon>
        <taxon>Bacteroidia</taxon>
        <taxon>Bacteroidales</taxon>
        <taxon>Odoribacteraceae</taxon>
        <taxon>Odoribacter</taxon>
    </lineage>
</organism>
<accession>H1DKT8</accession>
<name>H1DKT8_9BACT</name>
<reference evidence="2 3" key="1">
    <citation type="submission" date="2012-01" db="EMBL/GenBank/DDBJ databases">
        <title>The Genome Sequence of Odoribacter laneus YIT 12061.</title>
        <authorList>
            <consortium name="The Broad Institute Genome Sequencing Platform"/>
            <person name="Earl A."/>
            <person name="Ward D."/>
            <person name="Feldgarden M."/>
            <person name="Gevers D."/>
            <person name="Morotomi M."/>
            <person name="Young S.K."/>
            <person name="Zeng Q."/>
            <person name="Gargeya S."/>
            <person name="Fitzgerald M."/>
            <person name="Haas B."/>
            <person name="Abouelleil A."/>
            <person name="Alvarado L."/>
            <person name="Arachchi H.M."/>
            <person name="Berlin A."/>
            <person name="Chapman S.B."/>
            <person name="Gearin G."/>
            <person name="Goldberg J."/>
            <person name="Griggs A."/>
            <person name="Gujja S."/>
            <person name="Hansen M."/>
            <person name="Heiman D."/>
            <person name="Howarth C."/>
            <person name="Larimer J."/>
            <person name="Lui A."/>
            <person name="MacDonald P.J.P."/>
            <person name="McCowen C."/>
            <person name="Montmayeur A."/>
            <person name="Murphy C."/>
            <person name="Neiman D."/>
            <person name="Pearson M."/>
            <person name="Priest M."/>
            <person name="Roberts A."/>
            <person name="Saif S."/>
            <person name="Shea T."/>
            <person name="Sisk P."/>
            <person name="Stolte C."/>
            <person name="Sykes S."/>
            <person name="Wortman J."/>
            <person name="Nusbaum C."/>
            <person name="Birren B."/>
        </authorList>
    </citation>
    <scope>NUCLEOTIDE SEQUENCE [LARGE SCALE GENOMIC DNA]</scope>
    <source>
        <strain evidence="2 3">YIT 12061</strain>
    </source>
</reference>
<dbReference type="PATRIC" id="fig|742817.3.peg.3074"/>
<dbReference type="STRING" id="742817.HMPREF9449_02874"/>
<feature type="transmembrane region" description="Helical" evidence="1">
    <location>
        <begin position="7"/>
        <end position="24"/>
    </location>
</feature>
<dbReference type="Pfam" id="PF20558">
    <property type="entry name" value="DUF6769"/>
    <property type="match status" value="1"/>
</dbReference>
<keyword evidence="1" id="KW-0812">Transmembrane</keyword>
<dbReference type="AlphaFoldDB" id="H1DKT8"/>
<keyword evidence="3" id="KW-1185">Reference proteome</keyword>
<comment type="caution">
    <text evidence="2">The sequence shown here is derived from an EMBL/GenBank/DDBJ whole genome shotgun (WGS) entry which is preliminary data.</text>
</comment>
<dbReference type="Proteomes" id="UP000004892">
    <property type="component" value="Unassembled WGS sequence"/>
</dbReference>
<keyword evidence="1" id="KW-1133">Transmembrane helix</keyword>
<dbReference type="GeneID" id="98070398"/>
<dbReference type="HOGENOM" id="CLU_1894087_0_0_10"/>
<evidence type="ECO:0000256" key="1">
    <source>
        <dbReference type="SAM" id="Phobius"/>
    </source>
</evidence>
<gene>
    <name evidence="2" type="ORF">HMPREF9449_02874</name>
</gene>
<dbReference type="EMBL" id="ADMC01000032">
    <property type="protein sequence ID" value="EHP45398.1"/>
    <property type="molecule type" value="Genomic_DNA"/>
</dbReference>
<evidence type="ECO:0000313" key="2">
    <source>
        <dbReference type="EMBL" id="EHP45398.1"/>
    </source>
</evidence>
<sequence length="134" mass="15277">MRRKQTVILPLYFACSILLAFVVFPHHHHDNFICFNTQHCLVSVPVEKESNAIPHTHNAGCVTQLLQTQPTESSRQQLDEGSDLPFFQLWGLIAEKIYLDFFKTDPCLFPEAPDEALPSLLFTFHKANRAPPVC</sequence>
<protein>
    <submittedName>
        <fullName evidence="2">Uncharacterized protein</fullName>
    </submittedName>
</protein>